<dbReference type="InterPro" id="IPR013783">
    <property type="entry name" value="Ig-like_fold"/>
</dbReference>
<feature type="domain" description="Ig-like" evidence="7">
    <location>
        <begin position="372"/>
        <end position="423"/>
    </location>
</feature>
<gene>
    <name evidence="8" type="ORF">PEVE_00041326</name>
</gene>
<dbReference type="InterPro" id="IPR007110">
    <property type="entry name" value="Ig-like_dom"/>
</dbReference>
<keyword evidence="2" id="KW-0677">Repeat</keyword>
<evidence type="ECO:0000256" key="5">
    <source>
        <dbReference type="SAM" id="MobiDB-lite"/>
    </source>
</evidence>
<dbReference type="EMBL" id="CALNXI010000782">
    <property type="protein sequence ID" value="CAH3046802.1"/>
    <property type="molecule type" value="Genomic_DNA"/>
</dbReference>
<keyword evidence="4" id="KW-0393">Immunoglobulin domain</keyword>
<keyword evidence="9" id="KW-1185">Reference proteome</keyword>
<evidence type="ECO:0000256" key="2">
    <source>
        <dbReference type="ARBA" id="ARBA00022737"/>
    </source>
</evidence>
<dbReference type="Proteomes" id="UP001159427">
    <property type="component" value="Unassembled WGS sequence"/>
</dbReference>
<dbReference type="PANTHER" id="PTHR12231">
    <property type="entry name" value="CTX-RELATED TYPE I TRANSMEMBRANE PROTEIN"/>
    <property type="match status" value="1"/>
</dbReference>
<feature type="region of interest" description="Disordered" evidence="5">
    <location>
        <begin position="123"/>
        <end position="184"/>
    </location>
</feature>
<evidence type="ECO:0000313" key="8">
    <source>
        <dbReference type="EMBL" id="CAH3046802.1"/>
    </source>
</evidence>
<dbReference type="SUPFAM" id="SSF48726">
    <property type="entry name" value="Immunoglobulin"/>
    <property type="match status" value="3"/>
</dbReference>
<organism evidence="8 9">
    <name type="scientific">Porites evermanni</name>
    <dbReference type="NCBI Taxonomy" id="104178"/>
    <lineage>
        <taxon>Eukaryota</taxon>
        <taxon>Metazoa</taxon>
        <taxon>Cnidaria</taxon>
        <taxon>Anthozoa</taxon>
        <taxon>Hexacorallia</taxon>
        <taxon>Scleractinia</taxon>
        <taxon>Fungiina</taxon>
        <taxon>Poritidae</taxon>
        <taxon>Porites</taxon>
    </lineage>
</organism>
<dbReference type="SMART" id="SM00409">
    <property type="entry name" value="IG"/>
    <property type="match status" value="2"/>
</dbReference>
<dbReference type="Pfam" id="PF07679">
    <property type="entry name" value="I-set"/>
    <property type="match status" value="2"/>
</dbReference>
<evidence type="ECO:0000256" key="3">
    <source>
        <dbReference type="ARBA" id="ARBA00023157"/>
    </source>
</evidence>
<feature type="domain" description="Ig-like" evidence="7">
    <location>
        <begin position="181"/>
        <end position="265"/>
    </location>
</feature>
<keyword evidence="6" id="KW-0472">Membrane</keyword>
<keyword evidence="1" id="KW-0732">Signal</keyword>
<proteinExistence type="predicted"/>
<dbReference type="InterPro" id="IPR003599">
    <property type="entry name" value="Ig_sub"/>
</dbReference>
<dbReference type="InterPro" id="IPR008160">
    <property type="entry name" value="Collagen"/>
</dbReference>
<dbReference type="InterPro" id="IPR051170">
    <property type="entry name" value="Neural/epithelial_adhesion"/>
</dbReference>
<protein>
    <recommendedName>
        <fullName evidence="7">Ig-like domain-containing protein</fullName>
    </recommendedName>
</protein>
<dbReference type="InterPro" id="IPR036179">
    <property type="entry name" value="Ig-like_dom_sf"/>
</dbReference>
<keyword evidence="6" id="KW-0812">Transmembrane</keyword>
<dbReference type="PANTHER" id="PTHR12231:SF253">
    <property type="entry name" value="DPR-INTERACTING PROTEIN ETA, ISOFORM B-RELATED"/>
    <property type="match status" value="1"/>
</dbReference>
<feature type="domain" description="Ig-like" evidence="7">
    <location>
        <begin position="270"/>
        <end position="355"/>
    </location>
</feature>
<name>A0ABN8NAF1_9CNID</name>
<dbReference type="CDD" id="cd00096">
    <property type="entry name" value="Ig"/>
    <property type="match status" value="1"/>
</dbReference>
<comment type="caution">
    <text evidence="8">The sequence shown here is derived from an EMBL/GenBank/DDBJ whole genome shotgun (WGS) entry which is preliminary data.</text>
</comment>
<evidence type="ECO:0000313" key="9">
    <source>
        <dbReference type="Proteomes" id="UP001159427"/>
    </source>
</evidence>
<dbReference type="InterPro" id="IPR003598">
    <property type="entry name" value="Ig_sub2"/>
</dbReference>
<dbReference type="InterPro" id="IPR013098">
    <property type="entry name" value="Ig_I-set"/>
</dbReference>
<keyword evidence="3" id="KW-1015">Disulfide bond</keyword>
<accession>A0ABN8NAF1</accession>
<dbReference type="Gene3D" id="1.20.5.320">
    <property type="entry name" value="6-Phosphogluconate Dehydrogenase, domain 3"/>
    <property type="match status" value="1"/>
</dbReference>
<feature type="compositionally biased region" description="Low complexity" evidence="5">
    <location>
        <begin position="147"/>
        <end position="156"/>
    </location>
</feature>
<dbReference type="Gene3D" id="2.60.40.10">
    <property type="entry name" value="Immunoglobulins"/>
    <property type="match status" value="3"/>
</dbReference>
<sequence>MEPSKKGPVSNTLVFSLIALSFALCFVALIHVEIELHAHRQMLQVLTQQREENVHSLRTVDDKLIASLTQIFSSVADTHSRQKRYSENRNKKSNVSVIITHEDLNREVQLALNRLLCKAHCPRGIRGKRGRPGPPGKHGPAGPQGPQGPKGAQGDQGPPGPEGDQGRPGPKGDPGESITAPSIVSPPVSIVVNETGIVSLQCEVKGNPTPQLTWLKENSSLPVDKRIVRTSGGLVIRDVASRDGGVYTCKASNILGVATSSAKLTVQVGALIIQRPLSVMVEEGENITLQCKTSGVPIPIVTWQKAFSRVPKKKTAVENGSLTILKVEKADGGTYACSAKNLLGHDSAIAQVTVIDRLKFTLTPPLKAVVLVSCMLMLNCEAQGAIEIDWTRVGKHLSQNHVLYPNGTLLLTNISPNDAGSYT</sequence>
<feature type="transmembrane region" description="Helical" evidence="6">
    <location>
        <begin position="12"/>
        <end position="32"/>
    </location>
</feature>
<evidence type="ECO:0000256" key="4">
    <source>
        <dbReference type="ARBA" id="ARBA00023319"/>
    </source>
</evidence>
<evidence type="ECO:0000259" key="7">
    <source>
        <dbReference type="PROSITE" id="PS50835"/>
    </source>
</evidence>
<dbReference type="PROSITE" id="PS50835">
    <property type="entry name" value="IG_LIKE"/>
    <property type="match status" value="3"/>
</dbReference>
<reference evidence="8 9" key="1">
    <citation type="submission" date="2022-05" db="EMBL/GenBank/DDBJ databases">
        <authorList>
            <consortium name="Genoscope - CEA"/>
            <person name="William W."/>
        </authorList>
    </citation>
    <scope>NUCLEOTIDE SEQUENCE [LARGE SCALE GENOMIC DNA]</scope>
</reference>
<evidence type="ECO:0000256" key="6">
    <source>
        <dbReference type="SAM" id="Phobius"/>
    </source>
</evidence>
<keyword evidence="6" id="KW-1133">Transmembrane helix</keyword>
<evidence type="ECO:0000256" key="1">
    <source>
        <dbReference type="ARBA" id="ARBA00022729"/>
    </source>
</evidence>
<dbReference type="SMART" id="SM00408">
    <property type="entry name" value="IGc2"/>
    <property type="match status" value="3"/>
</dbReference>
<dbReference type="Pfam" id="PF01391">
    <property type="entry name" value="Collagen"/>
    <property type="match status" value="1"/>
</dbReference>